<accession>A0A381UBB0</accession>
<dbReference type="EMBL" id="UINC01006099">
    <property type="protein sequence ID" value="SVA25480.1"/>
    <property type="molecule type" value="Genomic_DNA"/>
</dbReference>
<protein>
    <submittedName>
        <fullName evidence="1">Uncharacterized protein</fullName>
    </submittedName>
</protein>
<organism evidence="1">
    <name type="scientific">marine metagenome</name>
    <dbReference type="NCBI Taxonomy" id="408172"/>
    <lineage>
        <taxon>unclassified sequences</taxon>
        <taxon>metagenomes</taxon>
        <taxon>ecological metagenomes</taxon>
    </lineage>
</organism>
<evidence type="ECO:0000313" key="1">
    <source>
        <dbReference type="EMBL" id="SVA25480.1"/>
    </source>
</evidence>
<gene>
    <name evidence="1" type="ORF">METZ01_LOCUS78334</name>
</gene>
<dbReference type="AlphaFoldDB" id="A0A381UBB0"/>
<reference evidence="1" key="1">
    <citation type="submission" date="2018-05" db="EMBL/GenBank/DDBJ databases">
        <authorList>
            <person name="Lanie J.A."/>
            <person name="Ng W.-L."/>
            <person name="Kazmierczak K.M."/>
            <person name="Andrzejewski T.M."/>
            <person name="Davidsen T.M."/>
            <person name="Wayne K.J."/>
            <person name="Tettelin H."/>
            <person name="Glass J.I."/>
            <person name="Rusch D."/>
            <person name="Podicherti R."/>
            <person name="Tsui H.-C.T."/>
            <person name="Winkler M.E."/>
        </authorList>
    </citation>
    <scope>NUCLEOTIDE SEQUENCE</scope>
</reference>
<proteinExistence type="predicted"/>
<sequence length="39" mass="4620">MAILKNLENFKRSVTVCEKFLFKMKFVHMINSKDAAVWT</sequence>
<name>A0A381UBB0_9ZZZZ</name>